<dbReference type="GO" id="GO:0032259">
    <property type="term" value="P:methylation"/>
    <property type="evidence" value="ECO:0007669"/>
    <property type="project" value="UniProtKB-KW"/>
</dbReference>
<keyword evidence="4" id="KW-1185">Reference proteome</keyword>
<dbReference type="Proteomes" id="UP001589613">
    <property type="component" value="Unassembled WGS sequence"/>
</dbReference>
<dbReference type="PROSITE" id="PS51084">
    <property type="entry name" value="HIT_2"/>
    <property type="match status" value="1"/>
</dbReference>
<name>A0ABV5V488_9MICO</name>
<evidence type="ECO:0000259" key="2">
    <source>
        <dbReference type="PROSITE" id="PS51084"/>
    </source>
</evidence>
<protein>
    <submittedName>
        <fullName evidence="3">HIT family protein</fullName>
        <ecNumber evidence="3">2.1.1.-</ecNumber>
    </submittedName>
</protein>
<dbReference type="GO" id="GO:0008168">
    <property type="term" value="F:methyltransferase activity"/>
    <property type="evidence" value="ECO:0007669"/>
    <property type="project" value="UniProtKB-KW"/>
</dbReference>
<dbReference type="InterPro" id="IPR036265">
    <property type="entry name" value="HIT-like_sf"/>
</dbReference>
<evidence type="ECO:0000313" key="3">
    <source>
        <dbReference type="EMBL" id="MFB9732633.1"/>
    </source>
</evidence>
<evidence type="ECO:0000313" key="4">
    <source>
        <dbReference type="Proteomes" id="UP001589613"/>
    </source>
</evidence>
<dbReference type="Pfam" id="PF01230">
    <property type="entry name" value="HIT"/>
    <property type="match status" value="1"/>
</dbReference>
<dbReference type="Gene3D" id="3.30.428.10">
    <property type="entry name" value="HIT-like"/>
    <property type="match status" value="1"/>
</dbReference>
<comment type="caution">
    <text evidence="3">The sequence shown here is derived from an EMBL/GenBank/DDBJ whole genome shotgun (WGS) entry which is preliminary data.</text>
</comment>
<dbReference type="SUPFAM" id="SSF54197">
    <property type="entry name" value="HIT-like"/>
    <property type="match status" value="1"/>
</dbReference>
<keyword evidence="3" id="KW-0489">Methyltransferase</keyword>
<dbReference type="EMBL" id="JBHMAX010000020">
    <property type="protein sequence ID" value="MFB9732633.1"/>
    <property type="molecule type" value="Genomic_DNA"/>
</dbReference>
<dbReference type="PANTHER" id="PTHR46648">
    <property type="entry name" value="HIT FAMILY PROTEIN 1"/>
    <property type="match status" value="1"/>
</dbReference>
<sequence>MATLFTKIIDGEIPTQLVWRDEVCAAFLDIEPLTPGHALVVPRVEVDHWVDLPGEVLAHLTDVAARIGRAQQVAFDAPRVGVIVQGFEVPHAHVHVFPARTADDFDLARKRPRPADDLAQDAQALRRTLRGQGWSDEVPGQD</sequence>
<dbReference type="InterPro" id="IPR011146">
    <property type="entry name" value="HIT-like"/>
</dbReference>
<accession>A0ABV5V488</accession>
<feature type="short sequence motif" description="Histidine triad motif" evidence="1">
    <location>
        <begin position="91"/>
        <end position="95"/>
    </location>
</feature>
<keyword evidence="3" id="KW-0808">Transferase</keyword>
<gene>
    <name evidence="3" type="ORF">ACFFN0_11340</name>
</gene>
<reference evidence="3 4" key="1">
    <citation type="submission" date="2024-09" db="EMBL/GenBank/DDBJ databases">
        <authorList>
            <person name="Sun Q."/>
            <person name="Mori K."/>
        </authorList>
    </citation>
    <scope>NUCLEOTIDE SEQUENCE [LARGE SCALE GENOMIC DNA]</scope>
    <source>
        <strain evidence="3 4">JCM 12763</strain>
    </source>
</reference>
<dbReference type="EC" id="2.1.1.-" evidence="3"/>
<organism evidence="3 4">
    <name type="scientific">Ornithinimicrobium kibberense</name>
    <dbReference type="NCBI Taxonomy" id="282060"/>
    <lineage>
        <taxon>Bacteria</taxon>
        <taxon>Bacillati</taxon>
        <taxon>Actinomycetota</taxon>
        <taxon>Actinomycetes</taxon>
        <taxon>Micrococcales</taxon>
        <taxon>Ornithinimicrobiaceae</taxon>
        <taxon>Ornithinimicrobium</taxon>
    </lineage>
</organism>
<dbReference type="RefSeq" id="WP_141339325.1">
    <property type="nucleotide sequence ID" value="NZ_JBHMAX010000020.1"/>
</dbReference>
<dbReference type="InterPro" id="IPR001310">
    <property type="entry name" value="Histidine_triad_HIT"/>
</dbReference>
<feature type="domain" description="HIT" evidence="2">
    <location>
        <begin position="4"/>
        <end position="107"/>
    </location>
</feature>
<evidence type="ECO:0000256" key="1">
    <source>
        <dbReference type="PROSITE-ProRule" id="PRU00464"/>
    </source>
</evidence>
<proteinExistence type="predicted"/>
<dbReference type="PRINTS" id="PR00332">
    <property type="entry name" value="HISTRIAD"/>
</dbReference>
<dbReference type="PANTHER" id="PTHR46648:SF1">
    <property type="entry name" value="ADENOSINE 5'-MONOPHOSPHORAMIDASE HNT1"/>
    <property type="match status" value="1"/>
</dbReference>